<evidence type="ECO:0000256" key="1">
    <source>
        <dbReference type="ARBA" id="ARBA00022723"/>
    </source>
</evidence>
<evidence type="ECO:0000256" key="3">
    <source>
        <dbReference type="ARBA" id="ARBA00022833"/>
    </source>
</evidence>
<accession>A0A9P0ZBT7</accession>
<name>A0A9P0ZBT7_CUSEU</name>
<keyword evidence="5" id="KW-0812">Transmembrane</keyword>
<dbReference type="EMBL" id="CAMAPE010000030">
    <property type="protein sequence ID" value="CAH9093163.1"/>
    <property type="molecule type" value="Genomic_DNA"/>
</dbReference>
<keyword evidence="5" id="KW-1133">Transmembrane helix</keyword>
<evidence type="ECO:0000313" key="7">
    <source>
        <dbReference type="EMBL" id="CAH9093163.1"/>
    </source>
</evidence>
<evidence type="ECO:0000256" key="4">
    <source>
        <dbReference type="PROSITE-ProRule" id="PRU01343"/>
    </source>
</evidence>
<dbReference type="GO" id="GO:0008270">
    <property type="term" value="F:zinc ion binding"/>
    <property type="evidence" value="ECO:0007669"/>
    <property type="project" value="UniProtKB-KW"/>
</dbReference>
<sequence length="138" mass="15750">MHSISLTGLRSRQMSYGNCYCGIPAKIMISWTNDNRGRRFIACSRGTGACCNMFEWLDEEMCYRSTMIIPGLLRKIKKLEVRLVEEKAKEKGLSKKQRIWSVLWCILAGLVLVVIWLVLNDTGSKKKVAWKVCDAGMN</sequence>
<reference evidence="7" key="1">
    <citation type="submission" date="2022-07" db="EMBL/GenBank/DDBJ databases">
        <authorList>
            <person name="Macas J."/>
            <person name="Novak P."/>
            <person name="Neumann P."/>
        </authorList>
    </citation>
    <scope>NUCLEOTIDE SEQUENCE</scope>
</reference>
<keyword evidence="1" id="KW-0479">Metal-binding</keyword>
<keyword evidence="2 4" id="KW-0863">Zinc-finger</keyword>
<dbReference type="AlphaFoldDB" id="A0A9P0ZBT7"/>
<evidence type="ECO:0000256" key="5">
    <source>
        <dbReference type="SAM" id="Phobius"/>
    </source>
</evidence>
<keyword evidence="5" id="KW-0472">Membrane</keyword>
<protein>
    <recommendedName>
        <fullName evidence="6">GRF-type domain-containing protein</fullName>
    </recommendedName>
</protein>
<comment type="caution">
    <text evidence="7">The sequence shown here is derived from an EMBL/GenBank/DDBJ whole genome shotgun (WGS) entry which is preliminary data.</text>
</comment>
<dbReference type="InterPro" id="IPR010666">
    <property type="entry name" value="Znf_GRF"/>
</dbReference>
<dbReference type="PANTHER" id="PTHR33248">
    <property type="entry name" value="ZINC ION-BINDING PROTEIN"/>
    <property type="match status" value="1"/>
</dbReference>
<feature type="transmembrane region" description="Helical" evidence="5">
    <location>
        <begin position="99"/>
        <end position="119"/>
    </location>
</feature>
<feature type="domain" description="GRF-type" evidence="6">
    <location>
        <begin position="19"/>
        <end position="60"/>
    </location>
</feature>
<keyword evidence="8" id="KW-1185">Reference proteome</keyword>
<proteinExistence type="predicted"/>
<evidence type="ECO:0000256" key="2">
    <source>
        <dbReference type="ARBA" id="ARBA00022771"/>
    </source>
</evidence>
<keyword evidence="3" id="KW-0862">Zinc</keyword>
<evidence type="ECO:0000259" key="6">
    <source>
        <dbReference type="PROSITE" id="PS51999"/>
    </source>
</evidence>
<dbReference type="Pfam" id="PF06839">
    <property type="entry name" value="Zn_ribbon_GRF"/>
    <property type="match status" value="1"/>
</dbReference>
<dbReference type="Proteomes" id="UP001152484">
    <property type="component" value="Unassembled WGS sequence"/>
</dbReference>
<evidence type="ECO:0000313" key="8">
    <source>
        <dbReference type="Proteomes" id="UP001152484"/>
    </source>
</evidence>
<dbReference type="OrthoDB" id="1291185at2759"/>
<dbReference type="PROSITE" id="PS51999">
    <property type="entry name" value="ZF_GRF"/>
    <property type="match status" value="1"/>
</dbReference>
<gene>
    <name evidence="7" type="ORF">CEURO_LOCUS12244</name>
</gene>
<organism evidence="7 8">
    <name type="scientific">Cuscuta europaea</name>
    <name type="common">European dodder</name>
    <dbReference type="NCBI Taxonomy" id="41803"/>
    <lineage>
        <taxon>Eukaryota</taxon>
        <taxon>Viridiplantae</taxon>
        <taxon>Streptophyta</taxon>
        <taxon>Embryophyta</taxon>
        <taxon>Tracheophyta</taxon>
        <taxon>Spermatophyta</taxon>
        <taxon>Magnoliopsida</taxon>
        <taxon>eudicotyledons</taxon>
        <taxon>Gunneridae</taxon>
        <taxon>Pentapetalae</taxon>
        <taxon>asterids</taxon>
        <taxon>lamiids</taxon>
        <taxon>Solanales</taxon>
        <taxon>Convolvulaceae</taxon>
        <taxon>Cuscuteae</taxon>
        <taxon>Cuscuta</taxon>
        <taxon>Cuscuta subgen. Cuscuta</taxon>
    </lineage>
</organism>